<comment type="caution">
    <text evidence="1">The sequence shown here is derived from an EMBL/GenBank/DDBJ whole genome shotgun (WGS) entry which is preliminary data.</text>
</comment>
<dbReference type="Proteomes" id="UP001140096">
    <property type="component" value="Unassembled WGS sequence"/>
</dbReference>
<accession>A0ACC1LJR6</accession>
<evidence type="ECO:0000313" key="1">
    <source>
        <dbReference type="EMBL" id="KAJ2810267.1"/>
    </source>
</evidence>
<keyword evidence="1" id="KW-0378">Hydrolase</keyword>
<keyword evidence="1" id="KW-0482">Metalloprotease</keyword>
<dbReference type="EMBL" id="JANBUP010000761">
    <property type="protein sequence ID" value="KAJ2810267.1"/>
    <property type="molecule type" value="Genomic_DNA"/>
</dbReference>
<gene>
    <name evidence="1" type="primary">STE23_9</name>
    <name evidence="1" type="ORF">H4S07_002766</name>
</gene>
<protein>
    <submittedName>
        <fullName evidence="1">Metalloprotease</fullName>
        <ecNumber evidence="1">3.4.24.56</ecNumber>
    </submittedName>
</protein>
<evidence type="ECO:0000313" key="2">
    <source>
        <dbReference type="Proteomes" id="UP001140096"/>
    </source>
</evidence>
<keyword evidence="2" id="KW-1185">Reference proteome</keyword>
<keyword evidence="1" id="KW-0645">Protease</keyword>
<feature type="non-terminal residue" evidence="1">
    <location>
        <position position="111"/>
    </location>
</feature>
<proteinExistence type="predicted"/>
<organism evidence="1 2">
    <name type="scientific">Coemansia furcata</name>
    <dbReference type="NCBI Taxonomy" id="417177"/>
    <lineage>
        <taxon>Eukaryota</taxon>
        <taxon>Fungi</taxon>
        <taxon>Fungi incertae sedis</taxon>
        <taxon>Zoopagomycota</taxon>
        <taxon>Kickxellomycotina</taxon>
        <taxon>Kickxellomycetes</taxon>
        <taxon>Kickxellales</taxon>
        <taxon>Kickxellaceae</taxon>
        <taxon>Coemansia</taxon>
    </lineage>
</organism>
<reference evidence="1" key="1">
    <citation type="submission" date="2022-07" db="EMBL/GenBank/DDBJ databases">
        <title>Phylogenomic reconstructions and comparative analyses of Kickxellomycotina fungi.</title>
        <authorList>
            <person name="Reynolds N.K."/>
            <person name="Stajich J.E."/>
            <person name="Barry K."/>
            <person name="Grigoriev I.V."/>
            <person name="Crous P."/>
            <person name="Smith M.E."/>
        </authorList>
    </citation>
    <scope>NUCLEOTIDE SEQUENCE</scope>
    <source>
        <strain evidence="1">CBS 102833</strain>
    </source>
</reference>
<dbReference type="EC" id="3.4.24.56" evidence="1"/>
<sequence length="111" mass="12454">MNRVFETLERLPTSKECKFLPPVANYEKDFVSRSTTDTGLPYTEFVGDLNKSESDVREYRLIRLPNGLTAFVIHDSLESKACAALDVNVGSLADPPAFQGLAHFCEHLLFM</sequence>
<name>A0ACC1LJR6_9FUNG</name>